<organism evidence="1 2">
    <name type="scientific">Lutibacter flavus</name>
    <dbReference type="NCBI Taxonomy" id="691689"/>
    <lineage>
        <taxon>Bacteria</taxon>
        <taxon>Pseudomonadati</taxon>
        <taxon>Bacteroidota</taxon>
        <taxon>Flavobacteriia</taxon>
        <taxon>Flavobacteriales</taxon>
        <taxon>Flavobacteriaceae</taxon>
        <taxon>Lutibacter</taxon>
    </lineage>
</organism>
<proteinExistence type="predicted"/>
<keyword evidence="2" id="KW-1185">Reference proteome</keyword>
<dbReference type="AlphaFoldDB" id="A0A238Y190"/>
<sequence length="39" mass="4590">MGRCFKVNNGNLPHNFKDEEVIKYAILKFKNKMKILCGF</sequence>
<gene>
    <name evidence="1" type="ORF">SAMN04488111_2250</name>
</gene>
<name>A0A238Y190_9FLAO</name>
<dbReference type="EMBL" id="FZNX01000003">
    <property type="protein sequence ID" value="SNR64413.1"/>
    <property type="molecule type" value="Genomic_DNA"/>
</dbReference>
<accession>A0A238Y190</accession>
<reference evidence="2" key="1">
    <citation type="submission" date="2017-06" db="EMBL/GenBank/DDBJ databases">
        <authorList>
            <person name="Varghese N."/>
            <person name="Submissions S."/>
        </authorList>
    </citation>
    <scope>NUCLEOTIDE SEQUENCE [LARGE SCALE GENOMIC DNA]</scope>
    <source>
        <strain evidence="2">DSM 27993</strain>
    </source>
</reference>
<protein>
    <submittedName>
        <fullName evidence="1">Uncharacterized protein</fullName>
    </submittedName>
</protein>
<evidence type="ECO:0000313" key="2">
    <source>
        <dbReference type="Proteomes" id="UP000198412"/>
    </source>
</evidence>
<dbReference type="Proteomes" id="UP000198412">
    <property type="component" value="Unassembled WGS sequence"/>
</dbReference>
<evidence type="ECO:0000313" key="1">
    <source>
        <dbReference type="EMBL" id="SNR64413.1"/>
    </source>
</evidence>